<dbReference type="GO" id="GO:0004497">
    <property type="term" value="F:monooxygenase activity"/>
    <property type="evidence" value="ECO:0007669"/>
    <property type="project" value="UniProtKB-ARBA"/>
</dbReference>
<keyword evidence="1" id="KW-0001">2Fe-2S</keyword>
<keyword evidence="4" id="KW-0408">Iron</keyword>
<evidence type="ECO:0000259" key="6">
    <source>
        <dbReference type="PROSITE" id="PS51296"/>
    </source>
</evidence>
<dbReference type="InterPro" id="IPR017941">
    <property type="entry name" value="Rieske_2Fe-2S"/>
</dbReference>
<sequence>MKIESQTQMYEGSPWCLGRYESFEINKPQLITLLNHDYVIWKDKQGNLNALDNICPHAGANLAKGSHIVEFKEKSCLACPYHGNKVKFLGDGKVIVDGNISTKEIQPVLPLQVVNGLVWTYGLDWEEQNGKLSSQPIEPRLAIPDFSNIAFLPEYNSQLNLSELNHIYSFSESFNGDIQQMMWNAHDGEHFASTHYDSMLTKDIKIENLTQNENKISWQLFLHKRDDKKANKSKMSPFVNDVMIQCFNSFLPSLLILTNEIAKGKLFVAVAYGYPESPTKTRFCLDGYFNFKYAWWHKLLNFPQKGNNFRDTLLFEDLTILNNLYSTFNKKIALKNDTPAELAMNYLKNWNY</sequence>
<accession>A0A1Z4LX03</accession>
<dbReference type="InterPro" id="IPR050584">
    <property type="entry name" value="Cholesterol_7-desaturase"/>
</dbReference>
<keyword evidence="2" id="KW-0479">Metal-binding</keyword>
<keyword evidence="8" id="KW-1185">Reference proteome</keyword>
<dbReference type="AlphaFoldDB" id="A0A1Z4LX03"/>
<dbReference type="GO" id="GO:0016705">
    <property type="term" value="F:oxidoreductase activity, acting on paired donors, with incorporation or reduction of molecular oxygen"/>
    <property type="evidence" value="ECO:0007669"/>
    <property type="project" value="UniProtKB-ARBA"/>
</dbReference>
<evidence type="ECO:0000256" key="5">
    <source>
        <dbReference type="ARBA" id="ARBA00023014"/>
    </source>
</evidence>
<evidence type="ECO:0000256" key="1">
    <source>
        <dbReference type="ARBA" id="ARBA00022714"/>
    </source>
</evidence>
<feature type="domain" description="Rieske" evidence="6">
    <location>
        <begin position="15"/>
        <end position="120"/>
    </location>
</feature>
<evidence type="ECO:0000313" key="7">
    <source>
        <dbReference type="EMBL" id="BAY85753.1"/>
    </source>
</evidence>
<reference evidence="7 8" key="1">
    <citation type="submission" date="2017-06" db="EMBL/GenBank/DDBJ databases">
        <title>Genome sequencing of cyanobaciteial culture collection at National Institute for Environmental Studies (NIES).</title>
        <authorList>
            <person name="Hirose Y."/>
            <person name="Shimura Y."/>
            <person name="Fujisawa T."/>
            <person name="Nakamura Y."/>
            <person name="Kawachi M."/>
        </authorList>
    </citation>
    <scope>NUCLEOTIDE SEQUENCE [LARGE SCALE GENOMIC DNA]</scope>
    <source>
        <strain evidence="7 8">NIES-267</strain>
    </source>
</reference>
<evidence type="ECO:0000256" key="4">
    <source>
        <dbReference type="ARBA" id="ARBA00023004"/>
    </source>
</evidence>
<dbReference type="Proteomes" id="UP000218418">
    <property type="component" value="Chromosome"/>
</dbReference>
<evidence type="ECO:0000256" key="3">
    <source>
        <dbReference type="ARBA" id="ARBA00023002"/>
    </source>
</evidence>
<evidence type="ECO:0000313" key="8">
    <source>
        <dbReference type="Proteomes" id="UP000218418"/>
    </source>
</evidence>
<proteinExistence type="predicted"/>
<dbReference type="GO" id="GO:0005737">
    <property type="term" value="C:cytoplasm"/>
    <property type="evidence" value="ECO:0007669"/>
    <property type="project" value="TreeGrafter"/>
</dbReference>
<dbReference type="SUPFAM" id="SSF50022">
    <property type="entry name" value="ISP domain"/>
    <property type="match status" value="1"/>
</dbReference>
<dbReference type="Gene3D" id="2.102.10.10">
    <property type="entry name" value="Rieske [2Fe-2S] iron-sulphur domain"/>
    <property type="match status" value="1"/>
</dbReference>
<evidence type="ECO:0000256" key="2">
    <source>
        <dbReference type="ARBA" id="ARBA00022723"/>
    </source>
</evidence>
<dbReference type="OrthoDB" id="581137at2"/>
<protein>
    <submittedName>
        <fullName evidence="7">Rieske [2Fe-2S] domain-containing protein</fullName>
    </submittedName>
</protein>
<keyword evidence="5" id="KW-0411">Iron-sulfur</keyword>
<dbReference type="PANTHER" id="PTHR21266">
    <property type="entry name" value="IRON-SULFUR DOMAIN CONTAINING PROTEIN"/>
    <property type="match status" value="1"/>
</dbReference>
<dbReference type="PANTHER" id="PTHR21266:SF60">
    <property type="entry name" value="3-KETOSTEROID-9-ALPHA-MONOOXYGENASE, OXYGENASE COMPONENT"/>
    <property type="match status" value="1"/>
</dbReference>
<gene>
    <name evidence="7" type="ORF">NIES267_52540</name>
</gene>
<dbReference type="PROSITE" id="PS51296">
    <property type="entry name" value="RIESKE"/>
    <property type="match status" value="1"/>
</dbReference>
<dbReference type="Pfam" id="PF00355">
    <property type="entry name" value="Rieske"/>
    <property type="match status" value="1"/>
</dbReference>
<dbReference type="GO" id="GO:0051537">
    <property type="term" value="F:2 iron, 2 sulfur cluster binding"/>
    <property type="evidence" value="ECO:0007669"/>
    <property type="project" value="UniProtKB-KW"/>
</dbReference>
<name>A0A1Z4LX03_9CYAN</name>
<dbReference type="GO" id="GO:0046872">
    <property type="term" value="F:metal ion binding"/>
    <property type="evidence" value="ECO:0007669"/>
    <property type="project" value="UniProtKB-KW"/>
</dbReference>
<dbReference type="EMBL" id="AP018227">
    <property type="protein sequence ID" value="BAY85753.1"/>
    <property type="molecule type" value="Genomic_DNA"/>
</dbReference>
<organism evidence="7 8">
    <name type="scientific">Calothrix parasitica NIES-267</name>
    <dbReference type="NCBI Taxonomy" id="1973488"/>
    <lineage>
        <taxon>Bacteria</taxon>
        <taxon>Bacillati</taxon>
        <taxon>Cyanobacteriota</taxon>
        <taxon>Cyanophyceae</taxon>
        <taxon>Nostocales</taxon>
        <taxon>Calotrichaceae</taxon>
        <taxon>Calothrix</taxon>
    </lineage>
</organism>
<dbReference type="InterPro" id="IPR036922">
    <property type="entry name" value="Rieske_2Fe-2S_sf"/>
</dbReference>
<keyword evidence="3" id="KW-0560">Oxidoreductase</keyword>